<dbReference type="Pfam" id="PF02810">
    <property type="entry name" value="SEC-C"/>
    <property type="match status" value="1"/>
</dbReference>
<dbReference type="RefSeq" id="WP_128968337.1">
    <property type="nucleotide sequence ID" value="NZ_BMHC01000005.1"/>
</dbReference>
<evidence type="ECO:0000256" key="1">
    <source>
        <dbReference type="SAM" id="MobiDB-lite"/>
    </source>
</evidence>
<evidence type="ECO:0000313" key="3">
    <source>
        <dbReference type="Proteomes" id="UP000593880"/>
    </source>
</evidence>
<name>A0ABX6UN03_9BRAD</name>
<keyword evidence="3" id="KW-1185">Reference proteome</keyword>
<protein>
    <submittedName>
        <fullName evidence="2">Uncharacterized protein</fullName>
    </submittedName>
</protein>
<feature type="compositionally biased region" description="Basic residues" evidence="1">
    <location>
        <begin position="1"/>
        <end position="16"/>
    </location>
</feature>
<dbReference type="Gene3D" id="3.10.450.50">
    <property type="match status" value="1"/>
</dbReference>
<accession>A0ABX6UN03</accession>
<gene>
    <name evidence="2" type="ORF">XH86_31530</name>
</gene>
<dbReference type="InterPro" id="IPR004027">
    <property type="entry name" value="SEC_C_motif"/>
</dbReference>
<dbReference type="EMBL" id="CP030057">
    <property type="protein sequence ID" value="QOZ62768.1"/>
    <property type="molecule type" value="Genomic_DNA"/>
</dbReference>
<organism evidence="2 3">
    <name type="scientific">Bradyrhizobium guangdongense</name>
    <dbReference type="NCBI Taxonomy" id="1325090"/>
    <lineage>
        <taxon>Bacteria</taxon>
        <taxon>Pseudomonadati</taxon>
        <taxon>Pseudomonadota</taxon>
        <taxon>Alphaproteobacteria</taxon>
        <taxon>Hyphomicrobiales</taxon>
        <taxon>Nitrobacteraceae</taxon>
        <taxon>Bradyrhizobium</taxon>
    </lineage>
</organism>
<proteinExistence type="predicted"/>
<dbReference type="Proteomes" id="UP000593880">
    <property type="component" value="Chromosome"/>
</dbReference>
<reference evidence="2 3" key="1">
    <citation type="submission" date="2018-06" db="EMBL/GenBank/DDBJ databases">
        <title>Comparative genomics of rhizobia nodulating Arachis hypogaea in China.</title>
        <authorList>
            <person name="Li Y."/>
        </authorList>
    </citation>
    <scope>NUCLEOTIDE SEQUENCE [LARGE SCALE GENOMIC DNA]</scope>
    <source>
        <strain evidence="2 3">CCBAU 51658</strain>
    </source>
</reference>
<feature type="region of interest" description="Disordered" evidence="1">
    <location>
        <begin position="1"/>
        <end position="30"/>
    </location>
</feature>
<sequence length="122" mass="13572">MPRSRRSSSNRPRRPGRASCRPAGAASSRAPDIVIVKRGGNRPRFPNRWRASCASPAISKTSLAFSVTRKRRKSFPSETHVKRGARVVHGDVELSEKLGRNDLCPCGSGRRFQGLLHELRQL</sequence>
<evidence type="ECO:0000313" key="2">
    <source>
        <dbReference type="EMBL" id="QOZ62768.1"/>
    </source>
</evidence>